<gene>
    <name evidence="2" type="ORF">EYF80_007824</name>
</gene>
<dbReference type="EMBL" id="SRLO01000043">
    <property type="protein sequence ID" value="TNN81916.1"/>
    <property type="molecule type" value="Genomic_DNA"/>
</dbReference>
<evidence type="ECO:0000313" key="3">
    <source>
        <dbReference type="Proteomes" id="UP000314294"/>
    </source>
</evidence>
<evidence type="ECO:0000313" key="2">
    <source>
        <dbReference type="EMBL" id="TNN81916.1"/>
    </source>
</evidence>
<feature type="compositionally biased region" description="Polar residues" evidence="1">
    <location>
        <begin position="41"/>
        <end position="50"/>
    </location>
</feature>
<name>A0A4Z2IVK3_9TELE</name>
<dbReference type="AlphaFoldDB" id="A0A4Z2IVK3"/>
<dbReference type="Proteomes" id="UP000314294">
    <property type="component" value="Unassembled WGS sequence"/>
</dbReference>
<reference evidence="2 3" key="1">
    <citation type="submission" date="2019-03" db="EMBL/GenBank/DDBJ databases">
        <title>First draft genome of Liparis tanakae, snailfish: a comprehensive survey of snailfish specific genes.</title>
        <authorList>
            <person name="Kim W."/>
            <person name="Song I."/>
            <person name="Jeong J.-H."/>
            <person name="Kim D."/>
            <person name="Kim S."/>
            <person name="Ryu S."/>
            <person name="Song J.Y."/>
            <person name="Lee S.K."/>
        </authorList>
    </citation>
    <scope>NUCLEOTIDE SEQUENCE [LARGE SCALE GENOMIC DNA]</scope>
    <source>
        <tissue evidence="2">Muscle</tissue>
    </source>
</reference>
<protein>
    <submittedName>
        <fullName evidence="2">Uncharacterized protein</fullName>
    </submittedName>
</protein>
<organism evidence="2 3">
    <name type="scientific">Liparis tanakae</name>
    <name type="common">Tanaka's snailfish</name>
    <dbReference type="NCBI Taxonomy" id="230148"/>
    <lineage>
        <taxon>Eukaryota</taxon>
        <taxon>Metazoa</taxon>
        <taxon>Chordata</taxon>
        <taxon>Craniata</taxon>
        <taxon>Vertebrata</taxon>
        <taxon>Euteleostomi</taxon>
        <taxon>Actinopterygii</taxon>
        <taxon>Neopterygii</taxon>
        <taxon>Teleostei</taxon>
        <taxon>Neoteleostei</taxon>
        <taxon>Acanthomorphata</taxon>
        <taxon>Eupercaria</taxon>
        <taxon>Perciformes</taxon>
        <taxon>Cottioidei</taxon>
        <taxon>Cottales</taxon>
        <taxon>Liparidae</taxon>
        <taxon>Liparis</taxon>
    </lineage>
</organism>
<proteinExistence type="predicted"/>
<keyword evidence="3" id="KW-1185">Reference proteome</keyword>
<evidence type="ECO:0000256" key="1">
    <source>
        <dbReference type="SAM" id="MobiDB-lite"/>
    </source>
</evidence>
<comment type="caution">
    <text evidence="2">The sequence shown here is derived from an EMBL/GenBank/DDBJ whole genome shotgun (WGS) entry which is preliminary data.</text>
</comment>
<sequence length="113" mass="12621">MRADWRTEAADRRQTGHWRLGLTIVLQRPRHGPQATRDGLHSTSSNQPFTGGQLLQPARFAGSAGGTGGWRDGRPGRTRTRNTVIRASCHNTHACYRYLYMRAGTGTQSCEKR</sequence>
<feature type="region of interest" description="Disordered" evidence="1">
    <location>
        <begin position="28"/>
        <end position="81"/>
    </location>
</feature>
<accession>A0A4Z2IVK3</accession>